<dbReference type="GO" id="GO:0008168">
    <property type="term" value="F:methyltransferase activity"/>
    <property type="evidence" value="ECO:0007669"/>
    <property type="project" value="UniProtKB-KW"/>
</dbReference>
<evidence type="ECO:0000313" key="1">
    <source>
        <dbReference type="EMBL" id="RHN53703.1"/>
    </source>
</evidence>
<dbReference type="AlphaFoldDB" id="A0A396HMN4"/>
<gene>
    <name evidence="1" type="ORF">MtrunA17_Chr5g0398711</name>
</gene>
<sequence>MFCPLTPINITHYTHFFHSTLQQPTQSSNNFNFTFTTKHKHNTKKHSNNNMKLVWSPERATNSYIDTVQAITTINHLSSESGAAELVSSMAAGWNAQLIVETWSHGGVIPTSVGLSIASGHTGGRHVCIVPDEQSRSEYAKNMGEAGMSPEIIVGEPEEVMDGLVGIDFLVVDSRRKDFTRVLRLAKLSGKGAVLICKNANFISKMDSGYIWRSVVARGSRRLVRSVFLPVGKGIHMAHFSAAGGDNSVAAMKHKGRAVHNRWIKHVDQRSGDVHFIRK</sequence>
<organism evidence="1 2">
    <name type="scientific">Medicago truncatula</name>
    <name type="common">Barrel medic</name>
    <name type="synonym">Medicago tribuloides</name>
    <dbReference type="NCBI Taxonomy" id="3880"/>
    <lineage>
        <taxon>Eukaryota</taxon>
        <taxon>Viridiplantae</taxon>
        <taxon>Streptophyta</taxon>
        <taxon>Embryophyta</taxon>
        <taxon>Tracheophyta</taxon>
        <taxon>Spermatophyta</taxon>
        <taxon>Magnoliopsida</taxon>
        <taxon>eudicotyledons</taxon>
        <taxon>Gunneridae</taxon>
        <taxon>Pentapetalae</taxon>
        <taxon>rosids</taxon>
        <taxon>fabids</taxon>
        <taxon>Fabales</taxon>
        <taxon>Fabaceae</taxon>
        <taxon>Papilionoideae</taxon>
        <taxon>50 kb inversion clade</taxon>
        <taxon>NPAAA clade</taxon>
        <taxon>Hologalegina</taxon>
        <taxon>IRL clade</taxon>
        <taxon>Trifolieae</taxon>
        <taxon>Medicago</taxon>
    </lineage>
</organism>
<dbReference type="EMBL" id="PSQE01000005">
    <property type="protein sequence ID" value="RHN53703.1"/>
    <property type="molecule type" value="Genomic_DNA"/>
</dbReference>
<protein>
    <submittedName>
        <fullName evidence="1">Putative S-adenosyl-L-methionine-dependent methyltransferase</fullName>
    </submittedName>
</protein>
<dbReference type="PANTHER" id="PTHR33593:SF2">
    <property type="entry name" value="ANKYRIN REPEAT_KH DOMAIN PROTEIN (DUF1442)"/>
    <property type="match status" value="1"/>
</dbReference>
<dbReference type="Gramene" id="rna28638">
    <property type="protein sequence ID" value="RHN53703.1"/>
    <property type="gene ID" value="gene28638"/>
</dbReference>
<dbReference type="Pfam" id="PF07279">
    <property type="entry name" value="DUF1442"/>
    <property type="match status" value="1"/>
</dbReference>
<dbReference type="Proteomes" id="UP000265566">
    <property type="component" value="Chromosome 5"/>
</dbReference>
<reference evidence="2" key="1">
    <citation type="journal article" date="2018" name="Nat. Plants">
        <title>Whole-genome landscape of Medicago truncatula symbiotic genes.</title>
        <authorList>
            <person name="Pecrix Y."/>
            <person name="Staton S.E."/>
            <person name="Sallet E."/>
            <person name="Lelandais-Briere C."/>
            <person name="Moreau S."/>
            <person name="Carrere S."/>
            <person name="Blein T."/>
            <person name="Jardinaud M.F."/>
            <person name="Latrasse D."/>
            <person name="Zouine M."/>
            <person name="Zahm M."/>
            <person name="Kreplak J."/>
            <person name="Mayjonade B."/>
            <person name="Satge C."/>
            <person name="Perez M."/>
            <person name="Cauet S."/>
            <person name="Marande W."/>
            <person name="Chantry-Darmon C."/>
            <person name="Lopez-Roques C."/>
            <person name="Bouchez O."/>
            <person name="Berard A."/>
            <person name="Debelle F."/>
            <person name="Munos S."/>
            <person name="Bendahmane A."/>
            <person name="Berges H."/>
            <person name="Niebel A."/>
            <person name="Buitink J."/>
            <person name="Frugier F."/>
            <person name="Benhamed M."/>
            <person name="Crespi M."/>
            <person name="Gouzy J."/>
            <person name="Gamas P."/>
        </authorList>
    </citation>
    <scope>NUCLEOTIDE SEQUENCE [LARGE SCALE GENOMIC DNA]</scope>
    <source>
        <strain evidence="2">cv. Jemalong A17</strain>
    </source>
</reference>
<accession>A0A396HMN4</accession>
<dbReference type="Gene3D" id="3.40.50.150">
    <property type="entry name" value="Vaccinia Virus protein VP39"/>
    <property type="match status" value="1"/>
</dbReference>
<dbReference type="PANTHER" id="PTHR33593">
    <property type="entry name" value="DUF1442 FAMILY PROTEIN"/>
    <property type="match status" value="1"/>
</dbReference>
<dbReference type="InterPro" id="IPR009902">
    <property type="entry name" value="DUF1442"/>
</dbReference>
<evidence type="ECO:0000313" key="2">
    <source>
        <dbReference type="Proteomes" id="UP000265566"/>
    </source>
</evidence>
<keyword evidence="1" id="KW-0489">Methyltransferase</keyword>
<name>A0A396HMN4_MEDTR</name>
<comment type="caution">
    <text evidence="1">The sequence shown here is derived from an EMBL/GenBank/DDBJ whole genome shotgun (WGS) entry which is preliminary data.</text>
</comment>
<dbReference type="InterPro" id="IPR029063">
    <property type="entry name" value="SAM-dependent_MTases_sf"/>
</dbReference>
<keyword evidence="1" id="KW-0808">Transferase</keyword>
<dbReference type="GO" id="GO:0032259">
    <property type="term" value="P:methylation"/>
    <property type="evidence" value="ECO:0007669"/>
    <property type="project" value="UniProtKB-KW"/>
</dbReference>
<proteinExistence type="predicted"/>